<dbReference type="EMBL" id="JACBZS010000001">
    <property type="protein sequence ID" value="NYI71530.1"/>
    <property type="molecule type" value="Genomic_DNA"/>
</dbReference>
<keyword evidence="3" id="KW-0489">Methyltransferase</keyword>
<dbReference type="Proteomes" id="UP000527616">
    <property type="component" value="Unassembled WGS sequence"/>
</dbReference>
<accession>A0A7Z0D9M6</accession>
<dbReference type="AlphaFoldDB" id="A0A7Z0D9M6"/>
<feature type="transmembrane region" description="Helical" evidence="2">
    <location>
        <begin position="101"/>
        <end position="122"/>
    </location>
</feature>
<evidence type="ECO:0000313" key="4">
    <source>
        <dbReference type="Proteomes" id="UP000527616"/>
    </source>
</evidence>
<proteinExistence type="predicted"/>
<keyword evidence="2" id="KW-1133">Transmembrane helix</keyword>
<keyword evidence="2" id="KW-0812">Transmembrane</keyword>
<feature type="transmembrane region" description="Helical" evidence="2">
    <location>
        <begin position="128"/>
        <end position="145"/>
    </location>
</feature>
<evidence type="ECO:0000313" key="3">
    <source>
        <dbReference type="EMBL" id="NYI71530.1"/>
    </source>
</evidence>
<keyword evidence="3" id="KW-0808">Transferase</keyword>
<reference evidence="3 4" key="1">
    <citation type="submission" date="2020-07" db="EMBL/GenBank/DDBJ databases">
        <title>Sequencing the genomes of 1000 actinobacteria strains.</title>
        <authorList>
            <person name="Klenk H.-P."/>
        </authorList>
    </citation>
    <scope>NUCLEOTIDE SEQUENCE [LARGE SCALE GENOMIC DNA]</scope>
    <source>
        <strain evidence="3 4">DSM 103164</strain>
    </source>
</reference>
<keyword evidence="4" id="KW-1185">Reference proteome</keyword>
<keyword evidence="2" id="KW-0472">Membrane</keyword>
<feature type="transmembrane region" description="Helical" evidence="2">
    <location>
        <begin position="33"/>
        <end position="55"/>
    </location>
</feature>
<feature type="region of interest" description="Disordered" evidence="1">
    <location>
        <begin position="1"/>
        <end position="26"/>
    </location>
</feature>
<dbReference type="RefSeq" id="WP_179445342.1">
    <property type="nucleotide sequence ID" value="NZ_JACBZS010000001.1"/>
</dbReference>
<evidence type="ECO:0000256" key="1">
    <source>
        <dbReference type="SAM" id="MobiDB-lite"/>
    </source>
</evidence>
<name>A0A7Z0D9M6_9ACTN</name>
<gene>
    <name evidence="3" type="ORF">GGQ54_002090</name>
</gene>
<protein>
    <submittedName>
        <fullName evidence="3">Protein-S-isoprenylcysteine O-methyltransferase Ste14</fullName>
    </submittedName>
</protein>
<dbReference type="GO" id="GO:0008168">
    <property type="term" value="F:methyltransferase activity"/>
    <property type="evidence" value="ECO:0007669"/>
    <property type="project" value="UniProtKB-KW"/>
</dbReference>
<comment type="caution">
    <text evidence="3">The sequence shown here is derived from an EMBL/GenBank/DDBJ whole genome shotgun (WGS) entry which is preliminary data.</text>
</comment>
<evidence type="ECO:0000256" key="2">
    <source>
        <dbReference type="SAM" id="Phobius"/>
    </source>
</evidence>
<organism evidence="3 4">
    <name type="scientific">Naumannella cuiyingiana</name>
    <dbReference type="NCBI Taxonomy" id="1347891"/>
    <lineage>
        <taxon>Bacteria</taxon>
        <taxon>Bacillati</taxon>
        <taxon>Actinomycetota</taxon>
        <taxon>Actinomycetes</taxon>
        <taxon>Propionibacteriales</taxon>
        <taxon>Propionibacteriaceae</taxon>
        <taxon>Naumannella</taxon>
    </lineage>
</organism>
<dbReference type="GO" id="GO:0032259">
    <property type="term" value="P:methylation"/>
    <property type="evidence" value="ECO:0007669"/>
    <property type="project" value="UniProtKB-KW"/>
</dbReference>
<feature type="transmembrane region" description="Helical" evidence="2">
    <location>
        <begin position="61"/>
        <end position="80"/>
    </location>
</feature>
<sequence>MSNAQSQPDPVRSVPEQPAVEPGQAERNRRATLVGLVLAVGSVIAALVAPLFSAAGYAFSWPWLAIAATVAMTAIVGLQFRLWGRVRRGGDGVWSWRTASWAAHLLSYLVALLGLFALLVSMNTDGPVWFGFWLWLLAALGLLAAQASGAVQYLREAGPPGTLPAHLRRLLDGSARLGR</sequence>